<feature type="region of interest" description="Disordered" evidence="1">
    <location>
        <begin position="83"/>
        <end position="163"/>
    </location>
</feature>
<gene>
    <name evidence="2" type="ORF">D6D21_03142</name>
</gene>
<dbReference type="Proteomes" id="UP000309076">
    <property type="component" value="Unassembled WGS sequence"/>
</dbReference>
<evidence type="ECO:0000313" key="2">
    <source>
        <dbReference type="EMBL" id="THW48088.1"/>
    </source>
</evidence>
<name>A0AB74J3S9_AURPU</name>
<proteinExistence type="predicted"/>
<accession>A0AB74J3S9</accession>
<reference evidence="2 3" key="1">
    <citation type="submission" date="2018-10" db="EMBL/GenBank/DDBJ databases">
        <title>Fifty Aureobasidium pullulans genomes reveal a recombining polyextremotolerant generalist.</title>
        <authorList>
            <person name="Gostincar C."/>
            <person name="Turk M."/>
            <person name="Zajc J."/>
            <person name="Gunde-Cimerman N."/>
        </authorList>
    </citation>
    <scope>NUCLEOTIDE SEQUENCE [LARGE SCALE GENOMIC DNA]</scope>
    <source>
        <strain evidence="2 3">EXF-10796</strain>
    </source>
</reference>
<feature type="compositionally biased region" description="Low complexity" evidence="1">
    <location>
        <begin position="116"/>
        <end position="135"/>
    </location>
</feature>
<feature type="region of interest" description="Disordered" evidence="1">
    <location>
        <begin position="28"/>
        <end position="51"/>
    </location>
</feature>
<comment type="caution">
    <text evidence="2">The sequence shown here is derived from an EMBL/GenBank/DDBJ whole genome shotgun (WGS) entry which is preliminary data.</text>
</comment>
<organism evidence="2 3">
    <name type="scientific">Aureobasidium pullulans</name>
    <name type="common">Black yeast</name>
    <name type="synonym">Pullularia pullulans</name>
    <dbReference type="NCBI Taxonomy" id="5580"/>
    <lineage>
        <taxon>Eukaryota</taxon>
        <taxon>Fungi</taxon>
        <taxon>Dikarya</taxon>
        <taxon>Ascomycota</taxon>
        <taxon>Pezizomycotina</taxon>
        <taxon>Dothideomycetes</taxon>
        <taxon>Dothideomycetidae</taxon>
        <taxon>Dothideales</taxon>
        <taxon>Saccotheciaceae</taxon>
        <taxon>Aureobasidium</taxon>
    </lineage>
</organism>
<evidence type="ECO:0000256" key="1">
    <source>
        <dbReference type="SAM" id="MobiDB-lite"/>
    </source>
</evidence>
<feature type="compositionally biased region" description="Polar residues" evidence="1">
    <location>
        <begin position="28"/>
        <end position="46"/>
    </location>
</feature>
<dbReference type="AlphaFoldDB" id="A0AB74J3S9"/>
<protein>
    <submittedName>
        <fullName evidence="2">Uncharacterized protein</fullName>
    </submittedName>
</protein>
<sequence length="219" mass="23707">MSAESHGRITPDLHNTVDFHNDIITSIPTLPSTLAPSTEPSSSTTKRSQHLGADSFPTPFLYKHPLAFLFLITHARRTTQNMSTIRPVPPEEPQATPPTSVPAAPKSLFGGPYTPSPAADTSTPSTPTTTATLTPNGRHRASSSPRSFSGPPPSPGWSTFEMSGMQPTSATLAARAAMRQPQDWPDVRRVWWKKLWSWIYLIVGSRPGTRLDGDLGVDG</sequence>
<dbReference type="EMBL" id="QZAM01000042">
    <property type="protein sequence ID" value="THW48088.1"/>
    <property type="molecule type" value="Genomic_DNA"/>
</dbReference>
<feature type="compositionally biased region" description="Pro residues" evidence="1">
    <location>
        <begin position="87"/>
        <end position="100"/>
    </location>
</feature>
<evidence type="ECO:0000313" key="3">
    <source>
        <dbReference type="Proteomes" id="UP000309076"/>
    </source>
</evidence>